<dbReference type="EMBL" id="JAIWQS010000012">
    <property type="protein sequence ID" value="KAJ8748851.1"/>
    <property type="molecule type" value="Genomic_DNA"/>
</dbReference>
<sequence>MQDRCIKRYAAFYGSDDRIHACMSEVGVPLTKEPGFRQAMPSTLEQLQVATLANYYLSSAFYDNVRNRTASEYVIHQGPNSDCNWDMPNPALISESRFIRNLTSIYGTR</sequence>
<dbReference type="Pfam" id="PF04646">
    <property type="entry name" value="DUF604"/>
    <property type="match status" value="1"/>
</dbReference>
<name>A0AAV8S9G8_9ROSI</name>
<accession>A0AAV8S9G8</accession>
<gene>
    <name evidence="1" type="ORF">K2173_013282</name>
</gene>
<dbReference type="Proteomes" id="UP001159364">
    <property type="component" value="Linkage Group LG12"/>
</dbReference>
<evidence type="ECO:0000313" key="2">
    <source>
        <dbReference type="Proteomes" id="UP001159364"/>
    </source>
</evidence>
<proteinExistence type="predicted"/>
<dbReference type="AlphaFoldDB" id="A0AAV8S9G8"/>
<reference evidence="1 2" key="1">
    <citation type="submission" date="2021-09" db="EMBL/GenBank/DDBJ databases">
        <title>Genomic insights and catalytic innovation underlie evolution of tropane alkaloids biosynthesis.</title>
        <authorList>
            <person name="Wang Y.-J."/>
            <person name="Tian T."/>
            <person name="Huang J.-P."/>
            <person name="Huang S.-X."/>
        </authorList>
    </citation>
    <scope>NUCLEOTIDE SEQUENCE [LARGE SCALE GENOMIC DNA]</scope>
    <source>
        <strain evidence="1">KIB-2018</strain>
        <tissue evidence="1">Leaf</tissue>
    </source>
</reference>
<evidence type="ECO:0000313" key="1">
    <source>
        <dbReference type="EMBL" id="KAJ8748851.1"/>
    </source>
</evidence>
<dbReference type="PANTHER" id="PTHR10811">
    <property type="entry name" value="FRINGE-RELATED"/>
    <property type="match status" value="1"/>
</dbReference>
<keyword evidence="2" id="KW-1185">Reference proteome</keyword>
<protein>
    <submittedName>
        <fullName evidence="1">Uncharacterized protein</fullName>
    </submittedName>
</protein>
<comment type="caution">
    <text evidence="1">The sequence shown here is derived from an EMBL/GenBank/DDBJ whole genome shotgun (WGS) entry which is preliminary data.</text>
</comment>
<dbReference type="InterPro" id="IPR006740">
    <property type="entry name" value="DUF604"/>
</dbReference>
<organism evidence="1 2">
    <name type="scientific">Erythroxylum novogranatense</name>
    <dbReference type="NCBI Taxonomy" id="1862640"/>
    <lineage>
        <taxon>Eukaryota</taxon>
        <taxon>Viridiplantae</taxon>
        <taxon>Streptophyta</taxon>
        <taxon>Embryophyta</taxon>
        <taxon>Tracheophyta</taxon>
        <taxon>Spermatophyta</taxon>
        <taxon>Magnoliopsida</taxon>
        <taxon>eudicotyledons</taxon>
        <taxon>Gunneridae</taxon>
        <taxon>Pentapetalae</taxon>
        <taxon>rosids</taxon>
        <taxon>fabids</taxon>
        <taxon>Malpighiales</taxon>
        <taxon>Erythroxylaceae</taxon>
        <taxon>Erythroxylum</taxon>
    </lineage>
</organism>